<evidence type="ECO:0000259" key="14">
    <source>
        <dbReference type="PROSITE" id="PS50011"/>
    </source>
</evidence>
<dbReference type="InterPro" id="IPR003594">
    <property type="entry name" value="HATPase_dom"/>
</dbReference>
<dbReference type="Gene3D" id="3.40.50.300">
    <property type="entry name" value="P-loop containing nucleotide triphosphate hydrolases"/>
    <property type="match status" value="1"/>
</dbReference>
<dbReference type="InterPro" id="IPR005467">
    <property type="entry name" value="His_kinase_dom"/>
</dbReference>
<evidence type="ECO:0000256" key="1">
    <source>
        <dbReference type="ARBA" id="ARBA00000085"/>
    </source>
</evidence>
<dbReference type="InterPro" id="IPR027417">
    <property type="entry name" value="P-loop_NTPase"/>
</dbReference>
<dbReference type="Pfam" id="PF00072">
    <property type="entry name" value="Response_reg"/>
    <property type="match status" value="1"/>
</dbReference>
<dbReference type="GO" id="GO:0000155">
    <property type="term" value="F:phosphorelay sensor kinase activity"/>
    <property type="evidence" value="ECO:0007669"/>
    <property type="project" value="InterPro"/>
</dbReference>
<dbReference type="InterPro" id="IPR036890">
    <property type="entry name" value="HATPase_C_sf"/>
</dbReference>
<comment type="catalytic activity">
    <reaction evidence="1">
        <text>ATP + protein L-histidine = ADP + protein N-phospho-L-histidine.</text>
        <dbReference type="EC" id="2.7.13.3"/>
    </reaction>
</comment>
<dbReference type="InterPro" id="IPR003018">
    <property type="entry name" value="GAF"/>
</dbReference>
<dbReference type="CDD" id="cd16922">
    <property type="entry name" value="HATPase_EvgS-ArcB-TorS-like"/>
    <property type="match status" value="1"/>
</dbReference>
<evidence type="ECO:0000313" key="17">
    <source>
        <dbReference type="EMBL" id="QIW98283.1"/>
    </source>
</evidence>
<dbReference type="SMART" id="SM00065">
    <property type="entry name" value="GAF"/>
    <property type="match status" value="1"/>
</dbReference>
<dbReference type="PANTHER" id="PTHR45339">
    <property type="entry name" value="HYBRID SIGNAL TRANSDUCTION HISTIDINE KINASE J"/>
    <property type="match status" value="1"/>
</dbReference>
<dbReference type="CDD" id="cd00082">
    <property type="entry name" value="HisKA"/>
    <property type="match status" value="1"/>
</dbReference>
<keyword evidence="9" id="KW-0418">Kinase</keyword>
<evidence type="ECO:0000256" key="3">
    <source>
        <dbReference type="ARBA" id="ARBA00012438"/>
    </source>
</evidence>
<keyword evidence="18" id="KW-1185">Reference proteome</keyword>
<keyword evidence="10" id="KW-0067">ATP-binding</keyword>
<evidence type="ECO:0000256" key="11">
    <source>
        <dbReference type="ARBA" id="ARBA00022989"/>
    </source>
</evidence>
<dbReference type="Pfam" id="PF01590">
    <property type="entry name" value="GAF"/>
    <property type="match status" value="1"/>
</dbReference>
<keyword evidence="11" id="KW-1133">Transmembrane helix</keyword>
<keyword evidence="4" id="KW-1003">Cell membrane</keyword>
<dbReference type="PROSITE" id="PS50110">
    <property type="entry name" value="RESPONSE_REGULATORY"/>
    <property type="match status" value="1"/>
</dbReference>
<dbReference type="Proteomes" id="UP000503462">
    <property type="component" value="Chromosome 2"/>
</dbReference>
<feature type="domain" description="Histidine kinase" evidence="15">
    <location>
        <begin position="1601"/>
        <end position="1822"/>
    </location>
</feature>
<dbReference type="Pfam" id="PF02518">
    <property type="entry name" value="HATPase_c"/>
    <property type="match status" value="1"/>
</dbReference>
<name>A0A6H0XU75_9PEZI</name>
<protein>
    <recommendedName>
        <fullName evidence="3">histidine kinase</fullName>
        <ecNumber evidence="3">2.7.13.3</ecNumber>
    </recommendedName>
</protein>
<sequence>MPNDVDPREDEHPIPYLNLFSRLSQHLPEYVFDRTCLFHSSYDNWHVMGHGNIHVVARVTQNDLRIEREFKQAQLIANDNDYLDHFVRPIQIVRMPAQKPGEVNLVVSVVEAPSLNYIEEITLLKVPPKDSDRSPPSLATFLDLAIGCCSCLEVLHYRHDHIHGEIRMDAFHYNGETGAVRVINLGSGVRSFTDRLTSTGWTNLLSERGIRYKLQFFAPEQTGRLAAEPDKRTDVYALGVGLWSYLAGIMPYKESDPLEIIQSVLSQKLRPIRTIRSDIPQPIAMVLMKMTKKALSERYNSISSVKHDLQQIKTMLAAEDTTALENFQIAQNDVSASFSIPTTLIGREEEARTVMESVESCLDLMQSRCAEDVKSTETLTTQRSRKPSFPIGVSTHIISISGERGIGKTFFMRSMQQNIRQKVLVVSAQIEKTKTQPLDPILKLISAIFRQLFSESDVDSAIHKAIRQQVGPYWLSICEHLDLPPWLLDTNHSPTASNEDQRKTWLDCVGSTQTGRFIQVLLQVLRVIAYQKPLYLCLDDLDLADAESLDLVQALISANLPLILAIIHNPKRTGKQLNTLVAPATKIELNPFTEEETAQYIRATIGPHDSLASIVYDRTGGIPSYVKDFLERCHNSSHITFSWQDRQWKIQLEKVAQCWPATNDPQMLIEKTIFVRFQKLPKDVRTLLCWATVAGKRFAFSNLQDVLPEQDTLNSLQTAVSKFIVRPTDDEDIFEFSDKNTHNACCMLPDAQEIPKMHLALAQSMLSKRNLRVYDIAEHITNCVDIIEQPKQQYIDILLEAADKARTTGSLRRSAFFCDAAMRLIDGDAWSSEHLQLYMHAAEVYQVVDRVEESLKLLDIIEDKVDKLLDKVPTLVTRSRIYGAQGDTHAAFETIKSALTELDSSLIPSSIEECDRIFREDLNLQGPAVSATAQPGLETLLSEAVMTSLFMSDIIPYQSAIGLVKQCDSDNSGAHRAIGLLYLSAIALFRLGDTESSQALRKDAMVIIDNTQTPYDVWSRALVLRTFLLGHQEVEDNVHINRLTTALENSTSTSDRAFLLLNISAIALLRLMASHNLEDLESFIEHSTLELSDWTNDLQNSLIIICVRQLSRAMRGMTRTVSADTVLCDDEHDTETFSQSLQGQQFCYGIYRAFQTIALNMFGFAKEAMEIGLTLTSSVNECRFSPCFAIAHYHLALAIAAVLRDQEHCSSDLLNTFKRLRERLELLVTSETPVYRARVLVLDAELSNDTTSLRSFNSALEIVNGHDFELEEAFCLELYIKCLIRLGATSAVYEMTHRCASIYKRVGAVAKAKQVEQMLPDGDASRKIEPTRHQVYLHQDKSDRELPNASEDTQSWVDNVEEHDTRIAADQTSHYAIGTLDVIDLHSIISSSQAMTSELQIDRLAQTLTKIIAESTAAEVCSIVIEDEDEQGWMVAATQPDFEHKQTVLEELDDVARQVNTYVLRFREQVFIHNTRESELSANIFPHIAEELSVICMPMLHSGTLLGSLYCQAPPNTFTNRTLTLVQLLVTQISISLHNAILFKRLVKVSNNNLSMIELQKDTVKCAQESEKKARLAETEAVDNLKQKEEAMKAKSLFLANVSHELRTPLNGVIGMTTILQDTQLTAHQLECSHNIRVCAETLVQIVNDILDYNKLDAGKMMVSNAPMNIRQTLSEVITTLRATHTKEDIETIEDLNIDKDTVIIGDSIRLQQVLMNLMSNAYKFTPKGKITVSASTKREADIIKLTISVADSGIGISPEQQHKLFQPFSQADASTARSYGGTGLGLSICKLIVESVLKGQIWLDSVLGEGTTVTFSAEYKLADVDAAQTVHRPATAYAEVRKSLRLKPSDIKICIAEDNAINRKIAMSYVKKLGYKYEAYADGKQAVDALIKAKDFHLVLMDVQMPVLDGYDAAKAIRKQEDVRDVIIIAMTASSIQGDKERCFQAGMDAPNPSVWRLYETQFSHSSQKEMTLVDQRQCCPRKKATFPSSHDSSQGLSSLVAVKPFIFRHSHKGEML</sequence>
<dbReference type="Gene3D" id="3.30.565.10">
    <property type="entry name" value="Histidine kinase-like ATPase, C-terminal domain"/>
    <property type="match status" value="1"/>
</dbReference>
<evidence type="ECO:0000256" key="12">
    <source>
        <dbReference type="ARBA" id="ARBA00023136"/>
    </source>
</evidence>
<dbReference type="InterPro" id="IPR011009">
    <property type="entry name" value="Kinase-like_dom_sf"/>
</dbReference>
<evidence type="ECO:0000256" key="10">
    <source>
        <dbReference type="ARBA" id="ARBA00022840"/>
    </source>
</evidence>
<dbReference type="Gene3D" id="3.40.50.2300">
    <property type="match status" value="1"/>
</dbReference>
<dbReference type="SMART" id="SM00388">
    <property type="entry name" value="HisKA"/>
    <property type="match status" value="1"/>
</dbReference>
<evidence type="ECO:0000256" key="9">
    <source>
        <dbReference type="ARBA" id="ARBA00022777"/>
    </source>
</evidence>
<keyword evidence="12" id="KW-0472">Membrane</keyword>
<evidence type="ECO:0000313" key="18">
    <source>
        <dbReference type="Proteomes" id="UP000503462"/>
    </source>
</evidence>
<evidence type="ECO:0000256" key="7">
    <source>
        <dbReference type="ARBA" id="ARBA00022692"/>
    </source>
</evidence>
<dbReference type="PANTHER" id="PTHR45339:SF5">
    <property type="entry name" value="HISTIDINE KINASE"/>
    <property type="match status" value="1"/>
</dbReference>
<dbReference type="SUPFAM" id="SSF55781">
    <property type="entry name" value="GAF domain-like"/>
    <property type="match status" value="1"/>
</dbReference>
<dbReference type="SUPFAM" id="SSF47384">
    <property type="entry name" value="Homodimeric domain of signal transducing histidine kinase"/>
    <property type="match status" value="1"/>
</dbReference>
<dbReference type="InterPro" id="IPR001789">
    <property type="entry name" value="Sig_transdc_resp-reg_receiver"/>
</dbReference>
<keyword evidence="5 13" id="KW-0597">Phosphoprotein</keyword>
<dbReference type="PROSITE" id="PS50011">
    <property type="entry name" value="PROTEIN_KINASE_DOM"/>
    <property type="match status" value="1"/>
</dbReference>
<evidence type="ECO:0000259" key="16">
    <source>
        <dbReference type="PROSITE" id="PS50110"/>
    </source>
</evidence>
<evidence type="ECO:0000256" key="6">
    <source>
        <dbReference type="ARBA" id="ARBA00022679"/>
    </source>
</evidence>
<dbReference type="SMART" id="SM00387">
    <property type="entry name" value="HATPase_c"/>
    <property type="match status" value="1"/>
</dbReference>
<dbReference type="InterPro" id="IPR004358">
    <property type="entry name" value="Sig_transdc_His_kin-like_C"/>
</dbReference>
<dbReference type="FunFam" id="1.10.287.130:FF:000003">
    <property type="entry name" value="Histidine kinase"/>
    <property type="match status" value="1"/>
</dbReference>
<dbReference type="InterPro" id="IPR036097">
    <property type="entry name" value="HisK_dim/P_sf"/>
</dbReference>
<evidence type="ECO:0000256" key="13">
    <source>
        <dbReference type="PROSITE-ProRule" id="PRU00169"/>
    </source>
</evidence>
<evidence type="ECO:0000256" key="2">
    <source>
        <dbReference type="ARBA" id="ARBA00004651"/>
    </source>
</evidence>
<comment type="subcellular location">
    <subcellularLocation>
        <location evidence="2">Cell membrane</location>
        <topology evidence="2">Multi-pass membrane protein</topology>
    </subcellularLocation>
</comment>
<dbReference type="CDD" id="cd17546">
    <property type="entry name" value="REC_hyHK_CKI1_RcsC-like"/>
    <property type="match status" value="1"/>
</dbReference>
<keyword evidence="7" id="KW-0812">Transmembrane</keyword>
<dbReference type="SUPFAM" id="SSF56112">
    <property type="entry name" value="Protein kinase-like (PK-like)"/>
    <property type="match status" value="1"/>
</dbReference>
<dbReference type="GO" id="GO:0005886">
    <property type="term" value="C:plasma membrane"/>
    <property type="evidence" value="ECO:0007669"/>
    <property type="project" value="UniProtKB-SubCell"/>
</dbReference>
<dbReference type="InterPro" id="IPR041664">
    <property type="entry name" value="AAA_16"/>
</dbReference>
<dbReference type="InterPro" id="IPR029016">
    <property type="entry name" value="GAF-like_dom_sf"/>
</dbReference>
<dbReference type="Pfam" id="PF13191">
    <property type="entry name" value="AAA_16"/>
    <property type="match status" value="1"/>
</dbReference>
<dbReference type="EC" id="2.7.13.3" evidence="3"/>
<feature type="domain" description="Response regulatory" evidence="16">
    <location>
        <begin position="1853"/>
        <end position="1970"/>
    </location>
</feature>
<dbReference type="SUPFAM" id="SSF55874">
    <property type="entry name" value="ATPase domain of HSP90 chaperone/DNA topoisomerase II/histidine kinase"/>
    <property type="match status" value="1"/>
</dbReference>
<dbReference type="InterPro" id="IPR011006">
    <property type="entry name" value="CheY-like_superfamily"/>
</dbReference>
<evidence type="ECO:0000256" key="5">
    <source>
        <dbReference type="ARBA" id="ARBA00022553"/>
    </source>
</evidence>
<dbReference type="Gene3D" id="3.30.450.40">
    <property type="match status" value="1"/>
</dbReference>
<dbReference type="SUPFAM" id="SSF52172">
    <property type="entry name" value="CheY-like"/>
    <property type="match status" value="1"/>
</dbReference>
<dbReference type="InterPro" id="IPR000719">
    <property type="entry name" value="Prot_kinase_dom"/>
</dbReference>
<evidence type="ECO:0000256" key="4">
    <source>
        <dbReference type="ARBA" id="ARBA00022475"/>
    </source>
</evidence>
<dbReference type="SMART" id="SM00448">
    <property type="entry name" value="REC"/>
    <property type="match status" value="1"/>
</dbReference>
<dbReference type="InterPro" id="IPR003661">
    <property type="entry name" value="HisK_dim/P_dom"/>
</dbReference>
<dbReference type="OrthoDB" id="60033at2759"/>
<accession>A0A6H0XU75</accession>
<dbReference type="Pfam" id="PF00512">
    <property type="entry name" value="HisKA"/>
    <property type="match status" value="1"/>
</dbReference>
<dbReference type="FunFam" id="3.30.565.10:FF:000010">
    <property type="entry name" value="Sensor histidine kinase RcsC"/>
    <property type="match status" value="1"/>
</dbReference>
<dbReference type="Gene3D" id="1.10.287.130">
    <property type="match status" value="1"/>
</dbReference>
<feature type="domain" description="Protein kinase" evidence="14">
    <location>
        <begin position="42"/>
        <end position="310"/>
    </location>
</feature>
<dbReference type="PRINTS" id="PR00344">
    <property type="entry name" value="BCTRLSENSOR"/>
</dbReference>
<dbReference type="EMBL" id="CP051140">
    <property type="protein sequence ID" value="QIW98283.1"/>
    <property type="molecule type" value="Genomic_DNA"/>
</dbReference>
<evidence type="ECO:0000259" key="15">
    <source>
        <dbReference type="PROSITE" id="PS50109"/>
    </source>
</evidence>
<feature type="modified residue" description="4-aspartylphosphate" evidence="13">
    <location>
        <position position="1903"/>
    </location>
</feature>
<dbReference type="GO" id="GO:0005524">
    <property type="term" value="F:ATP binding"/>
    <property type="evidence" value="ECO:0007669"/>
    <property type="project" value="UniProtKB-KW"/>
</dbReference>
<keyword evidence="8" id="KW-0547">Nucleotide-binding</keyword>
<keyword evidence="6" id="KW-0808">Transferase</keyword>
<gene>
    <name evidence="17" type="ORF">AMS68_003801</name>
</gene>
<proteinExistence type="predicted"/>
<evidence type="ECO:0000256" key="8">
    <source>
        <dbReference type="ARBA" id="ARBA00022741"/>
    </source>
</evidence>
<organism evidence="17 18">
    <name type="scientific">Peltaster fructicola</name>
    <dbReference type="NCBI Taxonomy" id="286661"/>
    <lineage>
        <taxon>Eukaryota</taxon>
        <taxon>Fungi</taxon>
        <taxon>Dikarya</taxon>
        <taxon>Ascomycota</taxon>
        <taxon>Pezizomycotina</taxon>
        <taxon>Dothideomycetes</taxon>
        <taxon>Dothideomycetes incertae sedis</taxon>
        <taxon>Peltaster</taxon>
    </lineage>
</organism>
<dbReference type="Gene3D" id="1.10.510.10">
    <property type="entry name" value="Transferase(Phosphotransferase) domain 1"/>
    <property type="match status" value="1"/>
</dbReference>
<dbReference type="SUPFAM" id="SSF52540">
    <property type="entry name" value="P-loop containing nucleoside triphosphate hydrolases"/>
    <property type="match status" value="1"/>
</dbReference>
<reference evidence="17 18" key="1">
    <citation type="journal article" date="2016" name="Sci. Rep.">
        <title>Peltaster fructicola genome reveals evolution from an invasive phytopathogen to an ectophytic parasite.</title>
        <authorList>
            <person name="Xu C."/>
            <person name="Chen H."/>
            <person name="Gleason M.L."/>
            <person name="Xu J.R."/>
            <person name="Liu H."/>
            <person name="Zhang R."/>
            <person name="Sun G."/>
        </authorList>
    </citation>
    <scope>NUCLEOTIDE SEQUENCE [LARGE SCALE GENOMIC DNA]</scope>
    <source>
        <strain evidence="17 18">LNHT1506</strain>
    </source>
</reference>
<dbReference type="PROSITE" id="PS50109">
    <property type="entry name" value="HIS_KIN"/>
    <property type="match status" value="1"/>
</dbReference>